<evidence type="ECO:0000313" key="13">
    <source>
        <dbReference type="EMBL" id="CAF3555568.1"/>
    </source>
</evidence>
<dbReference type="InterPro" id="IPR036454">
    <property type="entry name" value="Amyloid_glyco_heparin-bd_sf"/>
</dbReference>
<gene>
    <name evidence="12" type="ORF">GPM918_LOCUS2047</name>
    <name evidence="13" type="ORF">SRO942_LOCUS2047</name>
</gene>
<feature type="disulfide bond" evidence="8">
    <location>
        <begin position="129"/>
        <end position="159"/>
    </location>
</feature>
<evidence type="ECO:0000256" key="5">
    <source>
        <dbReference type="ARBA" id="ARBA00023136"/>
    </source>
</evidence>
<evidence type="ECO:0000259" key="11">
    <source>
        <dbReference type="PROSITE" id="PS51870"/>
    </source>
</evidence>
<feature type="compositionally biased region" description="Acidic residues" evidence="9">
    <location>
        <begin position="268"/>
        <end position="281"/>
    </location>
</feature>
<comment type="subcellular location">
    <subcellularLocation>
        <location evidence="1">Membrane</location>
        <topology evidence="1">Single-pass type I membrane protein</topology>
    </subcellularLocation>
</comment>
<dbReference type="InterPro" id="IPR008155">
    <property type="entry name" value="Amyloid_glyco"/>
</dbReference>
<dbReference type="InterPro" id="IPR036669">
    <property type="entry name" value="Amyloid_Cu-bd_sf"/>
</dbReference>
<dbReference type="Pfam" id="PF02177">
    <property type="entry name" value="APP_N"/>
    <property type="match status" value="1"/>
</dbReference>
<dbReference type="InterPro" id="IPR024329">
    <property type="entry name" value="Amyloid_glyco_E2_domain"/>
</dbReference>
<comment type="similarity">
    <text evidence="8">Belongs to the APP family.</text>
</comment>
<feature type="domain" description="E1" evidence="10">
    <location>
        <begin position="2"/>
        <end position="174"/>
    </location>
</feature>
<dbReference type="EMBL" id="CAJOBC010000213">
    <property type="protein sequence ID" value="CAF3555568.1"/>
    <property type="molecule type" value="Genomic_DNA"/>
</dbReference>
<feature type="compositionally biased region" description="Low complexity" evidence="9">
    <location>
        <begin position="537"/>
        <end position="547"/>
    </location>
</feature>
<feature type="compositionally biased region" description="Low complexity" evidence="9">
    <location>
        <begin position="282"/>
        <end position="293"/>
    </location>
</feature>
<dbReference type="AlphaFoldDB" id="A0A813QZH6"/>
<dbReference type="OrthoDB" id="6147836at2759"/>
<reference evidence="12" key="1">
    <citation type="submission" date="2021-02" db="EMBL/GenBank/DDBJ databases">
        <authorList>
            <person name="Nowell W R."/>
        </authorList>
    </citation>
    <scope>NUCLEOTIDE SEQUENCE</scope>
</reference>
<evidence type="ECO:0000256" key="9">
    <source>
        <dbReference type="SAM" id="MobiDB-lite"/>
    </source>
</evidence>
<dbReference type="PROSITE" id="PS51870">
    <property type="entry name" value="APP_E2"/>
    <property type="match status" value="1"/>
</dbReference>
<evidence type="ECO:0000256" key="3">
    <source>
        <dbReference type="ARBA" id="ARBA00022729"/>
    </source>
</evidence>
<dbReference type="SUPFAM" id="SSF109843">
    <property type="entry name" value="CAPPD, an extracellular domain of amyloid beta A4 protein"/>
    <property type="match status" value="1"/>
</dbReference>
<dbReference type="PANTHER" id="PTHR23103">
    <property type="entry name" value="ALZHEIMER'S DISEASE BETA-AMYLOID RELATED"/>
    <property type="match status" value="1"/>
</dbReference>
<dbReference type="GO" id="GO:0016020">
    <property type="term" value="C:membrane"/>
    <property type="evidence" value="ECO:0007669"/>
    <property type="project" value="UniProtKB-SubCell"/>
</dbReference>
<keyword evidence="2" id="KW-0812">Transmembrane</keyword>
<dbReference type="GO" id="GO:0007417">
    <property type="term" value="P:central nervous system development"/>
    <property type="evidence" value="ECO:0007669"/>
    <property type="project" value="TreeGrafter"/>
</dbReference>
<evidence type="ECO:0000256" key="2">
    <source>
        <dbReference type="ARBA" id="ARBA00022692"/>
    </source>
</evidence>
<keyword evidence="4" id="KW-1133">Transmembrane helix</keyword>
<evidence type="ECO:0000259" key="10">
    <source>
        <dbReference type="PROSITE" id="PS51869"/>
    </source>
</evidence>
<organism evidence="12 14">
    <name type="scientific">Didymodactylos carnosus</name>
    <dbReference type="NCBI Taxonomy" id="1234261"/>
    <lineage>
        <taxon>Eukaryota</taxon>
        <taxon>Metazoa</taxon>
        <taxon>Spiralia</taxon>
        <taxon>Gnathifera</taxon>
        <taxon>Rotifera</taxon>
        <taxon>Eurotatoria</taxon>
        <taxon>Bdelloidea</taxon>
        <taxon>Philodinida</taxon>
        <taxon>Philodinidae</taxon>
        <taxon>Didymodactylos</taxon>
    </lineage>
</organism>
<dbReference type="Proteomes" id="UP000663829">
    <property type="component" value="Unassembled WGS sequence"/>
</dbReference>
<dbReference type="InterPro" id="IPR036176">
    <property type="entry name" value="E2_sf"/>
</dbReference>
<dbReference type="Gene3D" id="3.30.1490.140">
    <property type="entry name" value="Amyloidogenic glycoprotein, copper-binding domain"/>
    <property type="match status" value="1"/>
</dbReference>
<evidence type="ECO:0000256" key="8">
    <source>
        <dbReference type="PROSITE-ProRule" id="PRU01217"/>
    </source>
</evidence>
<feature type="compositionally biased region" description="Acidic residues" evidence="9">
    <location>
        <begin position="548"/>
        <end position="557"/>
    </location>
</feature>
<feature type="region of interest" description="GFLD subdomain" evidence="8">
    <location>
        <begin position="2"/>
        <end position="108"/>
    </location>
</feature>
<dbReference type="PROSITE" id="PS51869">
    <property type="entry name" value="APP_E1"/>
    <property type="match status" value="1"/>
</dbReference>
<keyword evidence="7" id="KW-0325">Glycoprotein</keyword>
<dbReference type="Pfam" id="PF12924">
    <property type="entry name" value="APP_Cu_bd"/>
    <property type="match status" value="1"/>
</dbReference>
<dbReference type="SUPFAM" id="SSF56491">
    <property type="entry name" value="A heparin-binding domain"/>
    <property type="match status" value="1"/>
</dbReference>
<name>A0A813QZH6_9BILA</name>
<keyword evidence="14" id="KW-1185">Reference proteome</keyword>
<evidence type="ECO:0000256" key="6">
    <source>
        <dbReference type="ARBA" id="ARBA00023157"/>
    </source>
</evidence>
<dbReference type="Gene3D" id="1.20.120.770">
    <property type="entry name" value="Amyloid precursor protein, E2 domain"/>
    <property type="match status" value="1"/>
</dbReference>
<sequence length="649" mass="75647">MNNNNPQIAVLGCDSKKPNLYYDPEKQLWIEHLTTKCVGNEDNVLEFCQKVYPNHNIVNIVRLDNVLRFENWCELAPRTSENYIRRCKKGTDTEEAVQPFRCLSDPFQSDQLLIPTDCQLQTLYDSSACLHQEKWQSQASFNCSEKKLMLNSSSLLKWCGLAKFVGIKFVCCPFKNDELESPNAKDLWNDDNLLAEDDEIRDFSNPRTTEQSLKSNWDDSINYKDYDETITSTKKPATSTKPQRRLLATNREPVWVSDFQLFTNEEGNFADDEDDDEDQENESIIKSSSSNPPSELPKNEHQRFTNEKEAFTKKYKEQVDMLVARWKLQQAIIQKVMATNPIEGQKQWDATDKEFKTEYEKLKQNASEQRSRINEVHEKQLDTLLSYEIDETYIKLTAAWNEKPVKTENVQKALLSYLHALMRDRLHLVNRYERLKVVDPPQGARKQPQIEQRLRLIATRINETLNNLNQYQKLREKIQYRIDTLFSEYAEVNDAAQTLLKEWSTMTKQTQRVPFGRDEARIYPSKLLTTTEKSRTITTKTRQTTTDDSIESDDYGIGDMNEYDEKESNSNWKRIQSTTKTSTTTSEQFFFEQFADDMPINDKEFLLDTESGNYMKAVVHNLGDNDFSAKHQSNQLIVDEVCINSICNI</sequence>
<dbReference type="GO" id="GO:0008201">
    <property type="term" value="F:heparin binding"/>
    <property type="evidence" value="ECO:0007669"/>
    <property type="project" value="UniProtKB-UniRule"/>
</dbReference>
<dbReference type="SMART" id="SM00006">
    <property type="entry name" value="A4_EXTRA"/>
    <property type="match status" value="1"/>
</dbReference>
<dbReference type="Gene3D" id="3.90.570.10">
    <property type="entry name" value="Amyloidogenic glycoprotein, heparin-binding domain"/>
    <property type="match status" value="1"/>
</dbReference>
<dbReference type="InterPro" id="IPR011178">
    <property type="entry name" value="Amyloid_glyco_Cu-bd"/>
</dbReference>
<dbReference type="SUPFAM" id="SSF89811">
    <property type="entry name" value="Amyloid beta a4 protein copper binding domain (domain 2)"/>
    <property type="match status" value="1"/>
</dbReference>
<feature type="disulfide bond" evidence="8">
    <location>
        <begin position="143"/>
        <end position="171"/>
    </location>
</feature>
<keyword evidence="6 8" id="KW-1015">Disulfide bond</keyword>
<evidence type="ECO:0000256" key="7">
    <source>
        <dbReference type="ARBA" id="ARBA00023180"/>
    </source>
</evidence>
<evidence type="ECO:0000313" key="14">
    <source>
        <dbReference type="Proteomes" id="UP000663829"/>
    </source>
</evidence>
<protein>
    <submittedName>
        <fullName evidence="12">Uncharacterized protein</fullName>
    </submittedName>
</protein>
<feature type="region of interest" description="CuBD subdomain" evidence="8">
    <location>
        <begin position="116"/>
        <end position="174"/>
    </location>
</feature>
<comment type="caution">
    <text evidence="8">Lacks conserved residue(s) required for the propagation of feature annotation.</text>
</comment>
<dbReference type="GO" id="GO:0007409">
    <property type="term" value="P:axonogenesis"/>
    <property type="evidence" value="ECO:0007669"/>
    <property type="project" value="TreeGrafter"/>
</dbReference>
<evidence type="ECO:0000256" key="4">
    <source>
        <dbReference type="ARBA" id="ARBA00022989"/>
    </source>
</evidence>
<evidence type="ECO:0000256" key="1">
    <source>
        <dbReference type="ARBA" id="ARBA00004479"/>
    </source>
</evidence>
<feature type="disulfide bond" evidence="8">
    <location>
        <begin position="118"/>
        <end position="172"/>
    </location>
</feature>
<keyword evidence="5" id="KW-0472">Membrane</keyword>
<dbReference type="Proteomes" id="UP000681722">
    <property type="component" value="Unassembled WGS sequence"/>
</dbReference>
<feature type="region of interest" description="Disordered" evidence="9">
    <location>
        <begin position="266"/>
        <end position="305"/>
    </location>
</feature>
<dbReference type="GO" id="GO:0046914">
    <property type="term" value="F:transition metal ion binding"/>
    <property type="evidence" value="ECO:0007669"/>
    <property type="project" value="InterPro"/>
</dbReference>
<keyword evidence="3" id="KW-0732">Signal</keyword>
<feature type="domain" description="E2" evidence="11">
    <location>
        <begin position="286"/>
        <end position="485"/>
    </location>
</feature>
<comment type="caution">
    <text evidence="12">The sequence shown here is derived from an EMBL/GenBank/DDBJ whole genome shotgun (WGS) entry which is preliminary data.</text>
</comment>
<dbReference type="EMBL" id="CAJNOQ010000213">
    <property type="protein sequence ID" value="CAF0773236.1"/>
    <property type="molecule type" value="Genomic_DNA"/>
</dbReference>
<dbReference type="InterPro" id="IPR015849">
    <property type="entry name" value="Amyloid_glyco_heparin-bd"/>
</dbReference>
<feature type="region of interest" description="Disordered" evidence="9">
    <location>
        <begin position="537"/>
        <end position="557"/>
    </location>
</feature>
<evidence type="ECO:0000313" key="12">
    <source>
        <dbReference type="EMBL" id="CAF0773236.1"/>
    </source>
</evidence>
<dbReference type="Pfam" id="PF12925">
    <property type="entry name" value="APP_E2"/>
    <property type="match status" value="1"/>
</dbReference>
<accession>A0A813QZH6</accession>
<dbReference type="InterPro" id="IPR008154">
    <property type="entry name" value="Amyloid_glyco_extra"/>
</dbReference>
<proteinExistence type="inferred from homology"/>
<dbReference type="PANTHER" id="PTHR23103:SF15">
    <property type="entry name" value="AMYLOID-BETA-LIKE PROTEIN"/>
    <property type="match status" value="1"/>
</dbReference>